<dbReference type="InterPro" id="IPR001387">
    <property type="entry name" value="Cro/C1-type_HTH"/>
</dbReference>
<dbReference type="SMART" id="SM00530">
    <property type="entry name" value="HTH_XRE"/>
    <property type="match status" value="1"/>
</dbReference>
<proteinExistence type="predicted"/>
<dbReference type="InterPro" id="IPR014710">
    <property type="entry name" value="RmlC-like_jellyroll"/>
</dbReference>
<gene>
    <name evidence="5" type="ORF">CCE28_07820</name>
</gene>
<dbReference type="GO" id="GO:0003700">
    <property type="term" value="F:DNA-binding transcription factor activity"/>
    <property type="evidence" value="ECO:0007669"/>
    <property type="project" value="TreeGrafter"/>
</dbReference>
<dbReference type="InterPro" id="IPR011051">
    <property type="entry name" value="RmlC_Cupin_sf"/>
</dbReference>
<dbReference type="CDD" id="cd02209">
    <property type="entry name" value="cupin_XRE_C"/>
    <property type="match status" value="1"/>
</dbReference>
<keyword evidence="6" id="KW-1185">Reference proteome</keyword>
<dbReference type="SUPFAM" id="SSF51182">
    <property type="entry name" value="RmlC-like cupins"/>
    <property type="match status" value="1"/>
</dbReference>
<reference evidence="5 6" key="1">
    <citation type="submission" date="2017-06" db="EMBL/GenBank/DDBJ databases">
        <title>Draft genome sequence of anaerobic fermentative bacterium Anaeromicrobium sediminis DY2726D isolated from West Pacific Ocean sediments.</title>
        <authorList>
            <person name="Zeng X."/>
        </authorList>
    </citation>
    <scope>NUCLEOTIDE SEQUENCE [LARGE SCALE GENOMIC DNA]</scope>
    <source>
        <strain evidence="5 6">DY2726D</strain>
    </source>
</reference>
<organism evidence="5 6">
    <name type="scientific">Anaeromicrobium sediminis</name>
    <dbReference type="NCBI Taxonomy" id="1478221"/>
    <lineage>
        <taxon>Bacteria</taxon>
        <taxon>Bacillati</taxon>
        <taxon>Bacillota</taxon>
        <taxon>Clostridia</taxon>
        <taxon>Peptostreptococcales</taxon>
        <taxon>Thermotaleaceae</taxon>
        <taxon>Anaeromicrobium</taxon>
    </lineage>
</organism>
<evidence type="ECO:0000256" key="2">
    <source>
        <dbReference type="ARBA" id="ARBA00023125"/>
    </source>
</evidence>
<evidence type="ECO:0000259" key="4">
    <source>
        <dbReference type="PROSITE" id="PS50943"/>
    </source>
</evidence>
<dbReference type="InterPro" id="IPR050807">
    <property type="entry name" value="TransReg_Diox_bact_type"/>
</dbReference>
<dbReference type="SUPFAM" id="SSF47413">
    <property type="entry name" value="lambda repressor-like DNA-binding domains"/>
    <property type="match status" value="1"/>
</dbReference>
<dbReference type="Proteomes" id="UP000216024">
    <property type="component" value="Unassembled WGS sequence"/>
</dbReference>
<evidence type="ECO:0000256" key="3">
    <source>
        <dbReference type="ARBA" id="ARBA00023163"/>
    </source>
</evidence>
<dbReference type="GO" id="GO:0005829">
    <property type="term" value="C:cytosol"/>
    <property type="evidence" value="ECO:0007669"/>
    <property type="project" value="TreeGrafter"/>
</dbReference>
<protein>
    <submittedName>
        <fullName evidence="5">Transcriptional regulator</fullName>
    </submittedName>
</protein>
<dbReference type="RefSeq" id="WP_095132685.1">
    <property type="nucleotide sequence ID" value="NZ_NIBG01000005.1"/>
</dbReference>
<dbReference type="Pfam" id="PF01381">
    <property type="entry name" value="HTH_3"/>
    <property type="match status" value="1"/>
</dbReference>
<comment type="caution">
    <text evidence="5">The sequence shown here is derived from an EMBL/GenBank/DDBJ whole genome shotgun (WGS) entry which is preliminary data.</text>
</comment>
<dbReference type="Pfam" id="PF07883">
    <property type="entry name" value="Cupin_2"/>
    <property type="match status" value="1"/>
</dbReference>
<dbReference type="CDD" id="cd00093">
    <property type="entry name" value="HTH_XRE"/>
    <property type="match status" value="1"/>
</dbReference>
<dbReference type="GO" id="GO:0003677">
    <property type="term" value="F:DNA binding"/>
    <property type="evidence" value="ECO:0007669"/>
    <property type="project" value="UniProtKB-KW"/>
</dbReference>
<evidence type="ECO:0000256" key="1">
    <source>
        <dbReference type="ARBA" id="ARBA00023015"/>
    </source>
</evidence>
<dbReference type="OrthoDB" id="9781521at2"/>
<dbReference type="PANTHER" id="PTHR46797">
    <property type="entry name" value="HTH-TYPE TRANSCRIPTIONAL REGULATOR"/>
    <property type="match status" value="1"/>
</dbReference>
<evidence type="ECO:0000313" key="6">
    <source>
        <dbReference type="Proteomes" id="UP000216024"/>
    </source>
</evidence>
<dbReference type="EMBL" id="NIBG01000005">
    <property type="protein sequence ID" value="PAB59853.1"/>
    <property type="molecule type" value="Genomic_DNA"/>
</dbReference>
<sequence length="185" mass="21214">MERIRSIVGNNLRIIRKEKQLTLQELSDITGVSKSMLGEIERSVTNPTITVLWKIVGGLKIPFTMLIQEEKPTVTMVREKDTKSFIEKDEFKISSIFEFDPEKKFEIYHIQFSPGSKHESKGHNKGVEEYTFVYEGELVTEVDGEKFRLNAGDSIRFEAENTHAYINEGHKDAKAYSIIFYGSGN</sequence>
<dbReference type="AlphaFoldDB" id="A0A267MM20"/>
<dbReference type="PROSITE" id="PS50943">
    <property type="entry name" value="HTH_CROC1"/>
    <property type="match status" value="1"/>
</dbReference>
<dbReference type="PANTHER" id="PTHR46797:SF23">
    <property type="entry name" value="HTH-TYPE TRANSCRIPTIONAL REGULATOR SUTR"/>
    <property type="match status" value="1"/>
</dbReference>
<name>A0A267MM20_9FIRM</name>
<dbReference type="Gene3D" id="1.10.260.40">
    <property type="entry name" value="lambda repressor-like DNA-binding domains"/>
    <property type="match status" value="1"/>
</dbReference>
<keyword evidence="1" id="KW-0805">Transcription regulation</keyword>
<accession>A0A267MM20</accession>
<evidence type="ECO:0000313" key="5">
    <source>
        <dbReference type="EMBL" id="PAB59853.1"/>
    </source>
</evidence>
<feature type="domain" description="HTH cro/C1-type" evidence="4">
    <location>
        <begin position="12"/>
        <end position="66"/>
    </location>
</feature>
<keyword evidence="3" id="KW-0804">Transcription</keyword>
<dbReference type="Gene3D" id="2.60.120.10">
    <property type="entry name" value="Jelly Rolls"/>
    <property type="match status" value="1"/>
</dbReference>
<keyword evidence="2" id="KW-0238">DNA-binding</keyword>
<dbReference type="InterPro" id="IPR010982">
    <property type="entry name" value="Lambda_DNA-bd_dom_sf"/>
</dbReference>
<dbReference type="InterPro" id="IPR013096">
    <property type="entry name" value="Cupin_2"/>
</dbReference>